<keyword evidence="7 11" id="KW-0547">Nucleotide-binding</keyword>
<dbReference type="GO" id="GO:0005524">
    <property type="term" value="F:ATP binding"/>
    <property type="evidence" value="ECO:0007669"/>
    <property type="project" value="UniProtKB-KW"/>
</dbReference>
<name>A0A238JJ57_9RHOB</name>
<comment type="pathway">
    <text evidence="2 11">Cofactor biosynthesis; NAD(+) biosynthesis; deamido-NAD(+) from nicotinate D-ribonucleotide: step 1/1.</text>
</comment>
<organism evidence="13 14">
    <name type="scientific">Pelagimonas phthalicica</name>
    <dbReference type="NCBI Taxonomy" id="1037362"/>
    <lineage>
        <taxon>Bacteria</taxon>
        <taxon>Pseudomonadati</taxon>
        <taxon>Pseudomonadota</taxon>
        <taxon>Alphaproteobacteria</taxon>
        <taxon>Rhodobacterales</taxon>
        <taxon>Roseobacteraceae</taxon>
        <taxon>Pelagimonas</taxon>
    </lineage>
</organism>
<dbReference type="EMBL" id="FXXP01000003">
    <property type="protein sequence ID" value="SMX29972.1"/>
    <property type="molecule type" value="Genomic_DNA"/>
</dbReference>
<keyword evidence="4 11" id="KW-0662">Pyridine nucleotide biosynthesis</keyword>
<keyword evidence="6 11" id="KW-0548">Nucleotidyltransferase</keyword>
<evidence type="ECO:0000256" key="9">
    <source>
        <dbReference type="ARBA" id="ARBA00023027"/>
    </source>
</evidence>
<dbReference type="UniPathway" id="UPA00253">
    <property type="reaction ID" value="UER00332"/>
</dbReference>
<dbReference type="InterPro" id="IPR005248">
    <property type="entry name" value="NadD/NMNAT"/>
</dbReference>
<evidence type="ECO:0000256" key="3">
    <source>
        <dbReference type="ARBA" id="ARBA00009014"/>
    </source>
</evidence>
<dbReference type="Pfam" id="PF01467">
    <property type="entry name" value="CTP_transf_like"/>
    <property type="match status" value="1"/>
</dbReference>
<comment type="similarity">
    <text evidence="3 11">Belongs to the NadD family.</text>
</comment>
<evidence type="ECO:0000313" key="14">
    <source>
        <dbReference type="Proteomes" id="UP000225972"/>
    </source>
</evidence>
<proteinExistence type="inferred from homology"/>
<gene>
    <name evidence="11 13" type="primary">nadD</name>
    <name evidence="13" type="ORF">TRP8649_04112</name>
</gene>
<dbReference type="HAMAP" id="MF_00244">
    <property type="entry name" value="NaMN_adenylyltr"/>
    <property type="match status" value="1"/>
</dbReference>
<dbReference type="GO" id="GO:0009435">
    <property type="term" value="P:NAD+ biosynthetic process"/>
    <property type="evidence" value="ECO:0007669"/>
    <property type="project" value="UniProtKB-UniRule"/>
</dbReference>
<dbReference type="PANTHER" id="PTHR39321:SF3">
    <property type="entry name" value="PHOSPHOPANTETHEINE ADENYLYLTRANSFERASE"/>
    <property type="match status" value="1"/>
</dbReference>
<dbReference type="AlphaFoldDB" id="A0A238JJ57"/>
<dbReference type="NCBIfam" id="NF000843">
    <property type="entry name" value="PRK00071.2-2"/>
    <property type="match status" value="1"/>
</dbReference>
<keyword evidence="9 11" id="KW-0520">NAD</keyword>
<evidence type="ECO:0000256" key="11">
    <source>
        <dbReference type="HAMAP-Rule" id="MF_00244"/>
    </source>
</evidence>
<dbReference type="NCBIfam" id="TIGR00482">
    <property type="entry name" value="nicotinate (nicotinamide) nucleotide adenylyltransferase"/>
    <property type="match status" value="1"/>
</dbReference>
<accession>A0A238JJ57</accession>
<evidence type="ECO:0000256" key="2">
    <source>
        <dbReference type="ARBA" id="ARBA00005019"/>
    </source>
</evidence>
<evidence type="ECO:0000256" key="1">
    <source>
        <dbReference type="ARBA" id="ARBA00002324"/>
    </source>
</evidence>
<dbReference type="RefSeq" id="WP_255301753.1">
    <property type="nucleotide sequence ID" value="NZ_FXXP01000003.1"/>
</dbReference>
<evidence type="ECO:0000259" key="12">
    <source>
        <dbReference type="Pfam" id="PF01467"/>
    </source>
</evidence>
<evidence type="ECO:0000256" key="5">
    <source>
        <dbReference type="ARBA" id="ARBA00022679"/>
    </source>
</evidence>
<sequence>MAKWQENLHLAPGMRVGILGGSFDPPHAGHVHLSLEALKRFDLDLVVWLVSPGNPLKPNPPAKMQRRIAAARSLITHPRIRVSDFEMRHRTRFTHETLQALQTEWPACHFVWLMGADNLSQFHRWDNWRGIMQTVPVGVLARPGLRIAARNSVASRVFRASRLSGKQSRLLPIGPVPRWCFVNMPMRDISSSEIRNSGAWSREPDTKS</sequence>
<comment type="catalytic activity">
    <reaction evidence="10 11">
        <text>nicotinate beta-D-ribonucleotide + ATP + H(+) = deamido-NAD(+) + diphosphate</text>
        <dbReference type="Rhea" id="RHEA:22860"/>
        <dbReference type="ChEBI" id="CHEBI:15378"/>
        <dbReference type="ChEBI" id="CHEBI:30616"/>
        <dbReference type="ChEBI" id="CHEBI:33019"/>
        <dbReference type="ChEBI" id="CHEBI:57502"/>
        <dbReference type="ChEBI" id="CHEBI:58437"/>
        <dbReference type="EC" id="2.7.7.18"/>
    </reaction>
</comment>
<dbReference type="Gene3D" id="3.40.50.620">
    <property type="entry name" value="HUPs"/>
    <property type="match status" value="1"/>
</dbReference>
<dbReference type="PANTHER" id="PTHR39321">
    <property type="entry name" value="NICOTINATE-NUCLEOTIDE ADENYLYLTRANSFERASE-RELATED"/>
    <property type="match status" value="1"/>
</dbReference>
<keyword evidence="5 11" id="KW-0808">Transferase</keyword>
<evidence type="ECO:0000256" key="10">
    <source>
        <dbReference type="ARBA" id="ARBA00048721"/>
    </source>
</evidence>
<evidence type="ECO:0000256" key="7">
    <source>
        <dbReference type="ARBA" id="ARBA00022741"/>
    </source>
</evidence>
<dbReference type="GO" id="GO:0004515">
    <property type="term" value="F:nicotinate-nucleotide adenylyltransferase activity"/>
    <property type="evidence" value="ECO:0007669"/>
    <property type="project" value="UniProtKB-UniRule"/>
</dbReference>
<dbReference type="EC" id="2.7.7.18" evidence="11"/>
<reference evidence="14" key="1">
    <citation type="submission" date="2017-05" db="EMBL/GenBank/DDBJ databases">
        <authorList>
            <person name="Rodrigo-Torres L."/>
            <person name="Arahal R. D."/>
            <person name="Lucena T."/>
        </authorList>
    </citation>
    <scope>NUCLEOTIDE SEQUENCE [LARGE SCALE GENOMIC DNA]</scope>
    <source>
        <strain evidence="14">CECT 8649</strain>
    </source>
</reference>
<evidence type="ECO:0000256" key="8">
    <source>
        <dbReference type="ARBA" id="ARBA00022840"/>
    </source>
</evidence>
<dbReference type="Proteomes" id="UP000225972">
    <property type="component" value="Unassembled WGS sequence"/>
</dbReference>
<evidence type="ECO:0000313" key="13">
    <source>
        <dbReference type="EMBL" id="SMX29972.1"/>
    </source>
</evidence>
<feature type="domain" description="Cytidyltransferase-like" evidence="12">
    <location>
        <begin position="18"/>
        <end position="196"/>
    </location>
</feature>
<comment type="function">
    <text evidence="1 11">Catalyzes the reversible adenylation of nicotinate mononucleotide (NaMN) to nicotinic acid adenine dinucleotide (NaAD).</text>
</comment>
<keyword evidence="8 11" id="KW-0067">ATP-binding</keyword>
<dbReference type="SUPFAM" id="SSF52374">
    <property type="entry name" value="Nucleotidylyl transferase"/>
    <property type="match status" value="1"/>
</dbReference>
<dbReference type="InterPro" id="IPR004821">
    <property type="entry name" value="Cyt_trans-like"/>
</dbReference>
<evidence type="ECO:0000256" key="4">
    <source>
        <dbReference type="ARBA" id="ARBA00022642"/>
    </source>
</evidence>
<dbReference type="InterPro" id="IPR014729">
    <property type="entry name" value="Rossmann-like_a/b/a_fold"/>
</dbReference>
<protein>
    <recommendedName>
        <fullName evidence="11">Probable nicotinate-nucleotide adenylyltransferase</fullName>
        <ecNumber evidence="11">2.7.7.18</ecNumber>
    </recommendedName>
    <alternativeName>
        <fullName evidence="11">Deamido-NAD(+) diphosphorylase</fullName>
    </alternativeName>
    <alternativeName>
        <fullName evidence="11">Deamido-NAD(+) pyrophosphorylase</fullName>
    </alternativeName>
    <alternativeName>
        <fullName evidence="11">Nicotinate mononucleotide adenylyltransferase</fullName>
        <shortName evidence="11">NaMN adenylyltransferase</shortName>
    </alternativeName>
</protein>
<evidence type="ECO:0000256" key="6">
    <source>
        <dbReference type="ARBA" id="ARBA00022695"/>
    </source>
</evidence>
<dbReference type="CDD" id="cd02165">
    <property type="entry name" value="NMNAT"/>
    <property type="match status" value="1"/>
</dbReference>
<keyword evidence="14" id="KW-1185">Reference proteome</keyword>
<dbReference type="NCBIfam" id="TIGR00125">
    <property type="entry name" value="cyt_tran_rel"/>
    <property type="match status" value="1"/>
</dbReference>